<evidence type="ECO:0000313" key="3">
    <source>
        <dbReference type="Proteomes" id="UP001589610"/>
    </source>
</evidence>
<evidence type="ECO:0000313" key="2">
    <source>
        <dbReference type="EMBL" id="MFB9681755.1"/>
    </source>
</evidence>
<sequence length="40" mass="4357">MLRRRAPPLGERHGHAAGSKGELEHLSVASELCEALHGWP</sequence>
<name>A0ABV5TRJ2_9ACTN</name>
<organism evidence="2 3">
    <name type="scientific">Streptosporangium vulgare</name>
    <dbReference type="NCBI Taxonomy" id="46190"/>
    <lineage>
        <taxon>Bacteria</taxon>
        <taxon>Bacillati</taxon>
        <taxon>Actinomycetota</taxon>
        <taxon>Actinomycetes</taxon>
        <taxon>Streptosporangiales</taxon>
        <taxon>Streptosporangiaceae</taxon>
        <taxon>Streptosporangium</taxon>
    </lineage>
</organism>
<dbReference type="RefSeq" id="WP_386163016.1">
    <property type="nucleotide sequence ID" value="NZ_BAAAWW010000083.1"/>
</dbReference>
<reference evidence="2 3" key="1">
    <citation type="submission" date="2024-09" db="EMBL/GenBank/DDBJ databases">
        <authorList>
            <person name="Sun Q."/>
            <person name="Mori K."/>
        </authorList>
    </citation>
    <scope>NUCLEOTIDE SEQUENCE [LARGE SCALE GENOMIC DNA]</scope>
    <source>
        <strain evidence="2 3">JCM 3028</strain>
    </source>
</reference>
<gene>
    <name evidence="2" type="ORF">ACFFRH_40300</name>
</gene>
<proteinExistence type="predicted"/>
<dbReference type="Proteomes" id="UP001589610">
    <property type="component" value="Unassembled WGS sequence"/>
</dbReference>
<accession>A0ABV5TRJ2</accession>
<feature type="region of interest" description="Disordered" evidence="1">
    <location>
        <begin position="1"/>
        <end position="22"/>
    </location>
</feature>
<keyword evidence="3" id="KW-1185">Reference proteome</keyword>
<comment type="caution">
    <text evidence="2">The sequence shown here is derived from an EMBL/GenBank/DDBJ whole genome shotgun (WGS) entry which is preliminary data.</text>
</comment>
<protein>
    <submittedName>
        <fullName evidence="2">Uncharacterized protein</fullName>
    </submittedName>
</protein>
<dbReference type="EMBL" id="JBHMBS010000038">
    <property type="protein sequence ID" value="MFB9681755.1"/>
    <property type="molecule type" value="Genomic_DNA"/>
</dbReference>
<evidence type="ECO:0000256" key="1">
    <source>
        <dbReference type="SAM" id="MobiDB-lite"/>
    </source>
</evidence>